<gene>
    <name evidence="2" type="ORF">HDF16_001276</name>
</gene>
<protein>
    <recommendedName>
        <fullName evidence="4">DUF5666 domain-containing protein</fullName>
    </recommendedName>
</protein>
<evidence type="ECO:0008006" key="4">
    <source>
        <dbReference type="Google" id="ProtNLM"/>
    </source>
</evidence>
<evidence type="ECO:0000313" key="3">
    <source>
        <dbReference type="Proteomes" id="UP000540989"/>
    </source>
</evidence>
<feature type="region of interest" description="Disordered" evidence="1">
    <location>
        <begin position="316"/>
        <end position="356"/>
    </location>
</feature>
<organism evidence="2 3">
    <name type="scientific">Granulicella aggregans</name>
    <dbReference type="NCBI Taxonomy" id="474949"/>
    <lineage>
        <taxon>Bacteria</taxon>
        <taxon>Pseudomonadati</taxon>
        <taxon>Acidobacteriota</taxon>
        <taxon>Terriglobia</taxon>
        <taxon>Terriglobales</taxon>
        <taxon>Acidobacteriaceae</taxon>
        <taxon>Granulicella</taxon>
    </lineage>
</organism>
<reference evidence="2 3" key="1">
    <citation type="submission" date="2020-08" db="EMBL/GenBank/DDBJ databases">
        <title>Genomic Encyclopedia of Type Strains, Phase IV (KMG-V): Genome sequencing to study the core and pangenomes of soil and plant-associated prokaryotes.</title>
        <authorList>
            <person name="Whitman W."/>
        </authorList>
    </citation>
    <scope>NUCLEOTIDE SEQUENCE [LARGE SCALE GENOMIC DNA]</scope>
    <source>
        <strain evidence="2 3">M8UP14</strain>
    </source>
</reference>
<comment type="caution">
    <text evidence="2">The sequence shown here is derived from an EMBL/GenBank/DDBJ whole genome shotgun (WGS) entry which is preliminary data.</text>
</comment>
<dbReference type="Proteomes" id="UP000540989">
    <property type="component" value="Unassembled WGS sequence"/>
</dbReference>
<evidence type="ECO:0000256" key="1">
    <source>
        <dbReference type="SAM" id="MobiDB-lite"/>
    </source>
</evidence>
<proteinExistence type="predicted"/>
<dbReference type="EMBL" id="JACHIP010000002">
    <property type="protein sequence ID" value="MBB5056591.1"/>
    <property type="molecule type" value="Genomic_DNA"/>
</dbReference>
<evidence type="ECO:0000313" key="2">
    <source>
        <dbReference type="EMBL" id="MBB5056591.1"/>
    </source>
</evidence>
<name>A0A7W7ZC01_9BACT</name>
<keyword evidence="3" id="KW-1185">Reference proteome</keyword>
<sequence>MIQLMTQNEMQGEIRRKFSGRTTQSAAPRAVVRKAFYASRSVTMQVCLSLAPLAVLVLPGTSIRAYAQATAPSKLIGVVKQVTPNKLIIANDAGQTVSVSVVDGAKVLQVAPGSTDLKTAQTIALSDIETGDRVLVTGHQDAPDAMTVSRVILMKSIDIAQKNEAEQADWQKRGLGGLVGGVDPASGTITINSRGKKIAVETLSSTVYRRYANGSVKFADAVVGTRDQIQVGDQLRARGDKAPDGSSIKADEIVTGAFENLAGTVTAIDAASQTFTLTDISSKKSYSITVTANSSLRALPPEAAARFAARAKGSDQAAASGGVDKPKLPPAAAVAVGDPHSEQRGSGTGSAGGDLSQLVTRLPQGSLSDLHIGQTLMIVAEKTPGSAGLTAITVLSGVEPILTATPKGTASMTLSPWNFGGGQDGGGA</sequence>
<dbReference type="RefSeq" id="WP_246408798.1">
    <property type="nucleotide sequence ID" value="NZ_JACHIP010000002.1"/>
</dbReference>
<accession>A0A7W7ZC01</accession>
<dbReference type="AlphaFoldDB" id="A0A7W7ZC01"/>